<dbReference type="Gene3D" id="1.25.40.20">
    <property type="entry name" value="Ankyrin repeat-containing domain"/>
    <property type="match status" value="1"/>
</dbReference>
<organism evidence="1 2">
    <name type="scientific">Thecamonas trahens ATCC 50062</name>
    <dbReference type="NCBI Taxonomy" id="461836"/>
    <lineage>
        <taxon>Eukaryota</taxon>
        <taxon>Apusozoa</taxon>
        <taxon>Apusomonadida</taxon>
        <taxon>Apusomonadidae</taxon>
        <taxon>Thecamonas</taxon>
    </lineage>
</organism>
<dbReference type="RefSeq" id="XP_013762986.1">
    <property type="nucleotide sequence ID" value="XM_013907532.1"/>
</dbReference>
<dbReference type="Pfam" id="PF12796">
    <property type="entry name" value="Ank_2"/>
    <property type="match status" value="1"/>
</dbReference>
<gene>
    <name evidence="1" type="ORF">AMSG_00124</name>
</gene>
<proteinExistence type="predicted"/>
<dbReference type="InterPro" id="IPR036770">
    <property type="entry name" value="Ankyrin_rpt-contain_sf"/>
</dbReference>
<keyword evidence="2" id="KW-1185">Reference proteome</keyword>
<name>A0A0L0D1A5_THETB</name>
<evidence type="ECO:0000313" key="2">
    <source>
        <dbReference type="Proteomes" id="UP000054408"/>
    </source>
</evidence>
<evidence type="ECO:0000313" key="1">
    <source>
        <dbReference type="EMBL" id="KNC46006.1"/>
    </source>
</evidence>
<reference evidence="1 2" key="1">
    <citation type="submission" date="2010-05" db="EMBL/GenBank/DDBJ databases">
        <title>The Genome Sequence of Thecamonas trahens ATCC 50062.</title>
        <authorList>
            <consortium name="The Broad Institute Genome Sequencing Platform"/>
            <person name="Russ C."/>
            <person name="Cuomo C."/>
            <person name="Shea T."/>
            <person name="Young S.K."/>
            <person name="Zeng Q."/>
            <person name="Koehrsen M."/>
            <person name="Haas B."/>
            <person name="Borodovsky M."/>
            <person name="Guigo R."/>
            <person name="Alvarado L."/>
            <person name="Berlin A."/>
            <person name="Bochicchio J."/>
            <person name="Borenstein D."/>
            <person name="Chapman S."/>
            <person name="Chen Z."/>
            <person name="Freedman E."/>
            <person name="Gellesch M."/>
            <person name="Goldberg J."/>
            <person name="Griggs A."/>
            <person name="Gujja S."/>
            <person name="Heilman E."/>
            <person name="Heiman D."/>
            <person name="Hepburn T."/>
            <person name="Howarth C."/>
            <person name="Jen D."/>
            <person name="Larson L."/>
            <person name="Mehta T."/>
            <person name="Park D."/>
            <person name="Pearson M."/>
            <person name="Roberts A."/>
            <person name="Saif S."/>
            <person name="Shenoy N."/>
            <person name="Sisk P."/>
            <person name="Stolte C."/>
            <person name="Sykes S."/>
            <person name="Thomson T."/>
            <person name="Walk T."/>
            <person name="White J."/>
            <person name="Yandava C."/>
            <person name="Burger G."/>
            <person name="Gray M.W."/>
            <person name="Holland P.W.H."/>
            <person name="King N."/>
            <person name="Lang F.B.F."/>
            <person name="Roger A.J."/>
            <person name="Ruiz-Trillo I."/>
            <person name="Lander E."/>
            <person name="Nusbaum C."/>
        </authorList>
    </citation>
    <scope>NUCLEOTIDE SEQUENCE [LARGE SCALE GENOMIC DNA]</scope>
    <source>
        <strain evidence="1 2">ATCC 50062</strain>
    </source>
</reference>
<accession>A0A0L0D1A5</accession>
<dbReference type="Proteomes" id="UP000054408">
    <property type="component" value="Unassembled WGS sequence"/>
</dbReference>
<sequence length="335" mass="34771">MHRREANVDLLHRIAYSADNIHSARDVVSLARSCKSIHAALLGTPWARTKAHAHAGIRTCLSLKLWAGATRLVARAAAAGAPPIVSGMDVKIAFGAPRCAEWRAFVLALGRAGVSSPYLGLPSWLGELLRIVYSDVRGFLFPLPIAVWAAVRGEAAIAAELAPGVTGHDADALLIAAAYVGDRALVATVTLSCSGLDVERASSLALVAAAGVGALDLVDELLTNAHVDPTVNNQAAVIAAARHGHPDVLTRLLADMRVDPSARDSEALFIAAAYNKIDAVALLVADGRANPCTRNCAVIRKAAVDGRTAVVQLLLDSGRIPPDVAAELSGAAGNE</sequence>
<dbReference type="SUPFAM" id="SSF48403">
    <property type="entry name" value="Ankyrin repeat"/>
    <property type="match status" value="1"/>
</dbReference>
<dbReference type="AlphaFoldDB" id="A0A0L0D1A5"/>
<dbReference type="GeneID" id="25559944"/>
<dbReference type="EMBL" id="GL349433">
    <property type="protein sequence ID" value="KNC46006.1"/>
    <property type="molecule type" value="Genomic_DNA"/>
</dbReference>
<dbReference type="OrthoDB" id="194358at2759"/>
<dbReference type="InterPro" id="IPR002110">
    <property type="entry name" value="Ankyrin_rpt"/>
</dbReference>
<protein>
    <submittedName>
        <fullName evidence="1">Uncharacterized protein</fullName>
    </submittedName>
</protein>